<dbReference type="Proteomes" id="UP000681720">
    <property type="component" value="Unassembled WGS sequence"/>
</dbReference>
<sequence length="64" mass="7506">MHESEENSQNKQKDEHMSMDDILLTKSEEDDDDDDLQLSGLIIGELRNSNQQKWKNIAKRVSFQ</sequence>
<dbReference type="AlphaFoldDB" id="A0A8S2SUE6"/>
<protein>
    <submittedName>
        <fullName evidence="2">Uncharacterized protein</fullName>
    </submittedName>
</protein>
<comment type="caution">
    <text evidence="2">The sequence shown here is derived from an EMBL/GenBank/DDBJ whole genome shotgun (WGS) entry which is preliminary data.</text>
</comment>
<dbReference type="EMBL" id="CAJOBJ010028625">
    <property type="protein sequence ID" value="CAF4259982.1"/>
    <property type="molecule type" value="Genomic_DNA"/>
</dbReference>
<evidence type="ECO:0000313" key="4">
    <source>
        <dbReference type="EMBL" id="CAF5182040.1"/>
    </source>
</evidence>
<dbReference type="EMBL" id="CAJOBH010291759">
    <property type="protein sequence ID" value="CAF5182040.1"/>
    <property type="molecule type" value="Genomic_DNA"/>
</dbReference>
<dbReference type="Proteomes" id="UP000681967">
    <property type="component" value="Unassembled WGS sequence"/>
</dbReference>
<dbReference type="EMBL" id="CAJOBI010025601">
    <property type="protein sequence ID" value="CAF4242912.1"/>
    <property type="molecule type" value="Genomic_DNA"/>
</dbReference>
<gene>
    <name evidence="4" type="ORF">BYL167_LOCUS79119</name>
    <name evidence="3" type="ORF">GIL414_LOCUS24076</name>
    <name evidence="2" type="ORF">SMN809_LOCUS23646</name>
</gene>
<reference evidence="2" key="1">
    <citation type="submission" date="2021-02" db="EMBL/GenBank/DDBJ databases">
        <authorList>
            <person name="Nowell W R."/>
        </authorList>
    </citation>
    <scope>NUCLEOTIDE SEQUENCE</scope>
</reference>
<organism evidence="2 5">
    <name type="scientific">Rotaria magnacalcarata</name>
    <dbReference type="NCBI Taxonomy" id="392030"/>
    <lineage>
        <taxon>Eukaryota</taxon>
        <taxon>Metazoa</taxon>
        <taxon>Spiralia</taxon>
        <taxon>Gnathifera</taxon>
        <taxon>Rotifera</taxon>
        <taxon>Eurotatoria</taxon>
        <taxon>Bdelloidea</taxon>
        <taxon>Philodinida</taxon>
        <taxon>Philodinidae</taxon>
        <taxon>Rotaria</taxon>
    </lineage>
</organism>
<name>A0A8S2SUE6_9BILA</name>
<evidence type="ECO:0000313" key="5">
    <source>
        <dbReference type="Proteomes" id="UP000676336"/>
    </source>
</evidence>
<evidence type="ECO:0000313" key="3">
    <source>
        <dbReference type="EMBL" id="CAF4259982.1"/>
    </source>
</evidence>
<evidence type="ECO:0000256" key="1">
    <source>
        <dbReference type="SAM" id="MobiDB-lite"/>
    </source>
</evidence>
<feature type="region of interest" description="Disordered" evidence="1">
    <location>
        <begin position="1"/>
        <end position="33"/>
    </location>
</feature>
<feature type="non-terminal residue" evidence="2">
    <location>
        <position position="64"/>
    </location>
</feature>
<proteinExistence type="predicted"/>
<accession>A0A8S2SUE6</accession>
<evidence type="ECO:0000313" key="2">
    <source>
        <dbReference type="EMBL" id="CAF4242912.1"/>
    </source>
</evidence>
<dbReference type="Proteomes" id="UP000676336">
    <property type="component" value="Unassembled WGS sequence"/>
</dbReference>